<dbReference type="PROSITE" id="PS50011">
    <property type="entry name" value="PROTEIN_KINASE_DOM"/>
    <property type="match status" value="1"/>
</dbReference>
<dbReference type="SUPFAM" id="SSF55781">
    <property type="entry name" value="GAF domain-like"/>
    <property type="match status" value="1"/>
</dbReference>
<dbReference type="Gene3D" id="3.40.50.300">
    <property type="entry name" value="P-loop containing nucleotide triphosphate hydrolases"/>
    <property type="match status" value="1"/>
</dbReference>
<dbReference type="InterPro" id="IPR016032">
    <property type="entry name" value="Sig_transdc_resp-reg_C-effctor"/>
</dbReference>
<name>A0A6G4A3C3_9BACL</name>
<dbReference type="InterPro" id="IPR029016">
    <property type="entry name" value="GAF-like_dom_sf"/>
</dbReference>
<dbReference type="Pfam" id="PF00196">
    <property type="entry name" value="GerE"/>
    <property type="match status" value="1"/>
</dbReference>
<keyword evidence="1" id="KW-0805">Transcription regulation</keyword>
<dbReference type="InterPro" id="IPR000792">
    <property type="entry name" value="Tscrpt_reg_LuxR_C"/>
</dbReference>
<evidence type="ECO:0000259" key="4">
    <source>
        <dbReference type="PROSITE" id="PS50011"/>
    </source>
</evidence>
<dbReference type="PANTHER" id="PTHR43642:SF1">
    <property type="entry name" value="HYBRID SIGNAL TRANSDUCTION HISTIDINE KINASE G"/>
    <property type="match status" value="1"/>
</dbReference>
<keyword evidence="2" id="KW-0804">Transcription</keyword>
<dbReference type="SUPFAM" id="SSF46894">
    <property type="entry name" value="C-terminal effector domain of the bipartite response regulators"/>
    <property type="match status" value="1"/>
</dbReference>
<dbReference type="InterPro" id="IPR011009">
    <property type="entry name" value="Kinase-like_dom_sf"/>
</dbReference>
<reference evidence="6" key="1">
    <citation type="submission" date="2020-02" db="EMBL/GenBank/DDBJ databases">
        <authorList>
            <person name="Shen X.-R."/>
            <person name="Zhang Y.-X."/>
        </authorList>
    </citation>
    <scope>NUCLEOTIDE SEQUENCE</scope>
    <source>
        <strain evidence="6">SYP-B3998</strain>
    </source>
</reference>
<dbReference type="Pfam" id="PF00069">
    <property type="entry name" value="Pkinase"/>
    <property type="match status" value="1"/>
</dbReference>
<dbReference type="PROSITE" id="PS00622">
    <property type="entry name" value="HTH_LUXR_1"/>
    <property type="match status" value="1"/>
</dbReference>
<dbReference type="SUPFAM" id="SSF52540">
    <property type="entry name" value="P-loop containing nucleoside triphosphate hydrolases"/>
    <property type="match status" value="1"/>
</dbReference>
<feature type="domain" description="HTH luxR-type" evidence="5">
    <location>
        <begin position="1419"/>
        <end position="1484"/>
    </location>
</feature>
<dbReference type="SUPFAM" id="SSF56112">
    <property type="entry name" value="Protein kinase-like (PK-like)"/>
    <property type="match status" value="1"/>
</dbReference>
<dbReference type="PRINTS" id="PR00038">
    <property type="entry name" value="HTHLUXR"/>
</dbReference>
<proteinExistence type="predicted"/>
<dbReference type="InterPro" id="IPR036388">
    <property type="entry name" value="WH-like_DNA-bd_sf"/>
</dbReference>
<dbReference type="Gene3D" id="3.30.450.40">
    <property type="match status" value="1"/>
</dbReference>
<feature type="domain" description="Protein kinase" evidence="4">
    <location>
        <begin position="1"/>
        <end position="220"/>
    </location>
</feature>
<dbReference type="PROSITE" id="PS50043">
    <property type="entry name" value="HTH_LUXR_2"/>
    <property type="match status" value="1"/>
</dbReference>
<evidence type="ECO:0000256" key="3">
    <source>
        <dbReference type="SAM" id="MobiDB-lite"/>
    </source>
</evidence>
<dbReference type="Pfam" id="PF01590">
    <property type="entry name" value="GAF"/>
    <property type="match status" value="1"/>
</dbReference>
<dbReference type="Pfam" id="PF13191">
    <property type="entry name" value="AAA_16"/>
    <property type="match status" value="1"/>
</dbReference>
<dbReference type="GO" id="GO:0045892">
    <property type="term" value="P:negative regulation of DNA-templated transcription"/>
    <property type="evidence" value="ECO:0007669"/>
    <property type="project" value="UniProtKB-ARBA"/>
</dbReference>
<dbReference type="InterPro" id="IPR000719">
    <property type="entry name" value="Prot_kinase_dom"/>
</dbReference>
<evidence type="ECO:0000256" key="2">
    <source>
        <dbReference type="ARBA" id="ARBA00023163"/>
    </source>
</evidence>
<dbReference type="CDD" id="cd06170">
    <property type="entry name" value="LuxR_C_like"/>
    <property type="match status" value="1"/>
</dbReference>
<dbReference type="InterPro" id="IPR053159">
    <property type="entry name" value="Hybrid_Histidine_Kinase"/>
</dbReference>
<feature type="compositionally biased region" description="Polar residues" evidence="3">
    <location>
        <begin position="1207"/>
        <end position="1220"/>
    </location>
</feature>
<dbReference type="InterPro" id="IPR041664">
    <property type="entry name" value="AAA_16"/>
</dbReference>
<dbReference type="InterPro" id="IPR027417">
    <property type="entry name" value="P-loop_NTPase"/>
</dbReference>
<dbReference type="RefSeq" id="WP_163952425.1">
    <property type="nucleotide sequence ID" value="NZ_JAAIKC010000012.1"/>
</dbReference>
<dbReference type="InterPro" id="IPR003018">
    <property type="entry name" value="GAF"/>
</dbReference>
<dbReference type="GO" id="GO:0004672">
    <property type="term" value="F:protein kinase activity"/>
    <property type="evidence" value="ECO:0007669"/>
    <property type="project" value="InterPro"/>
</dbReference>
<protein>
    <submittedName>
        <fullName evidence="6">AAA family ATPase</fullName>
    </submittedName>
</protein>
<dbReference type="GO" id="GO:0005524">
    <property type="term" value="F:ATP binding"/>
    <property type="evidence" value="ECO:0007669"/>
    <property type="project" value="InterPro"/>
</dbReference>
<dbReference type="SMART" id="SM00220">
    <property type="entry name" value="S_TKc"/>
    <property type="match status" value="1"/>
</dbReference>
<feature type="region of interest" description="Disordered" evidence="3">
    <location>
        <begin position="1205"/>
        <end position="1225"/>
    </location>
</feature>
<dbReference type="EMBL" id="JAAIKC010000012">
    <property type="protein sequence ID" value="NEW08996.1"/>
    <property type="molecule type" value="Genomic_DNA"/>
</dbReference>
<dbReference type="PANTHER" id="PTHR43642">
    <property type="entry name" value="HYBRID SIGNAL TRANSDUCTION HISTIDINE KINASE G"/>
    <property type="match status" value="1"/>
</dbReference>
<sequence length="1490" mass="168335">MKMNNHIESQTGNSGLNMQPSALSLEHETGMTLREFMNGQTCMNPDVFLILARVIAACVGKLHQRQTLHLDLRPERISVLSNGKKAYLSDSGYAMHRSDDGYDRPPLYGIFETGLPYCSPEHTGRMLRTVDERSDLYSLGIIFYEMLADRLPFIADNPLEWVYLHLAQSPPPLTNQRTHLPDGLASIVMKLLEKNPDNRYQNAGFLIADLDKIGRSHDKFFMESGFHGREHEISMLTQAFYSVCFGSTEMVYVSGEAGIGKTSLMDEMFRKQQHSRDFFYITGKFEQISNESPYHPIIQAFRGLMRHLLGERKDQTELWKLKLREALGASANVITAIIPEAGLILGGGPAAEELPANESKKRFIYVFRKFVQALASKEHPLVLFIDDLQWANSSSLQLIHALLCDPECQYLMFVCAYRHTETDRSKLPGYEADGSVTDQAVVRHIHLSPLSLTQMNLIVMETLNSQADTTLSLTELLYHNSGGNPFHFKQILLRLQDDSILQYNHEKRCWQWNLGQIIEQGPSYAINDLIEHRLHRLSSDAQELLKVAACVGSTFHPHLIACVANQELEDMIAEWSTIEAEGMILPFETNKFRFAHDNIQKLIYSRIDDESKQVIHIRIGKCMNEMDAEYGENSFDIVNHLNQGSKRITNRQQLLQLVKLNLDAGNRAKASSAYDIALGYFRKGVGLLSPEDWDNEFELIFELHAQKAECEYLCGNHMKSDQEIDFLLGHARNPVERSRVQMIRIMQYINQGKYLEGTALGLESLREHQIIISPNPGSFMLLIEGMRIELLLRNRYDRLAHLKEMSDKERIAAMNLIFAIVPSTFFTNKKVYFLLMCRAIQLSLKYGNTPVSAAVYSAYGMILGGALGKFDKGYAIGKVGVELSEQYNINSIKSKTYTVFGGVLCQFAGNAREGDAYLAKALRFGMDSGDYVFASYAVGAHINSLYTRAPLSELARTIADYMAVLDTTNDDFVKLNFYLYQQFILALQGGTAAPDSFSSAGFEEEEFLNHIHKEETSATTLFQYSTYKTQLCYLLGRYEDAIRWAQQAKPYEAYATHLPHLPECLFYESLATFTAYTHSQKRSPMKKNLIRSLRRFSKWTKWSPANYQSRQYLLQAEFARASSEFKMAEELYDKAIREAREQGDIQVTSLAGELAANHYWRRDKRKTAIFYLQLAAQGYTQWEIPVKVTQLEELLLHWQRQADADQISENEQSPGGQSDAEQVAGASGFRNEPASVDSVDLAAILKTTQAITNQMDMDTVLAEIMNTIMKYAGASKGALLTGSNDVLYIQVYADSEAQAVPSPLEMDDSSLLPEGIIRYVFRTQEEVHYTEGEESWLIHNPYIAKHQPQSALCIPVTVHGTLLGVLYLENKLASGVFAYDRMAVLLAMASHGVLMCVLQSSTEQSYTEPGMEEEAQPLARMMEEPLTDRELEVLALLAAGLSNKEIADHLIIAIGTVKVHVKNIFAKLKVNRRTKAIAQAKELKLLGQSK</sequence>
<dbReference type="Gene3D" id="1.10.10.10">
    <property type="entry name" value="Winged helix-like DNA-binding domain superfamily/Winged helix DNA-binding domain"/>
    <property type="match status" value="1"/>
</dbReference>
<accession>A0A6G4A3C3</accession>
<evidence type="ECO:0000313" key="6">
    <source>
        <dbReference type="EMBL" id="NEW08996.1"/>
    </source>
</evidence>
<evidence type="ECO:0000259" key="5">
    <source>
        <dbReference type="PROSITE" id="PS50043"/>
    </source>
</evidence>
<dbReference type="Gene3D" id="1.10.510.10">
    <property type="entry name" value="Transferase(Phosphotransferase) domain 1"/>
    <property type="match status" value="1"/>
</dbReference>
<dbReference type="GO" id="GO:0003677">
    <property type="term" value="F:DNA binding"/>
    <property type="evidence" value="ECO:0007669"/>
    <property type="project" value="InterPro"/>
</dbReference>
<organism evidence="6">
    <name type="scientific">Paenibacillus sp. SYP-B3998</name>
    <dbReference type="NCBI Taxonomy" id="2678564"/>
    <lineage>
        <taxon>Bacteria</taxon>
        <taxon>Bacillati</taxon>
        <taxon>Bacillota</taxon>
        <taxon>Bacilli</taxon>
        <taxon>Bacillales</taxon>
        <taxon>Paenibacillaceae</taxon>
        <taxon>Paenibacillus</taxon>
    </lineage>
</organism>
<comment type="caution">
    <text evidence="6">The sequence shown here is derived from an EMBL/GenBank/DDBJ whole genome shotgun (WGS) entry which is preliminary data.</text>
</comment>
<gene>
    <name evidence="6" type="ORF">GK047_23670</name>
</gene>
<evidence type="ECO:0000256" key="1">
    <source>
        <dbReference type="ARBA" id="ARBA00023015"/>
    </source>
</evidence>
<dbReference type="SMART" id="SM00421">
    <property type="entry name" value="HTH_LUXR"/>
    <property type="match status" value="1"/>
</dbReference>